<accession>J9GC78</accession>
<evidence type="ECO:0000313" key="1">
    <source>
        <dbReference type="EMBL" id="EJX04464.1"/>
    </source>
</evidence>
<sequence>KECGFLDENITLLQWLKKRNYKGIRYDQNRDFQ</sequence>
<reference evidence="1" key="1">
    <citation type="journal article" date="2012" name="PLoS ONE">
        <title>Gene sets for utilization of primary and secondary nutrition supplies in the distal gut of endangered iberian lynx.</title>
        <authorList>
            <person name="Alcaide M."/>
            <person name="Messina E."/>
            <person name="Richter M."/>
            <person name="Bargiela R."/>
            <person name="Peplies J."/>
            <person name="Huws S.A."/>
            <person name="Newbold C.J."/>
            <person name="Golyshin P.N."/>
            <person name="Simon M.A."/>
            <person name="Lopez G."/>
            <person name="Yakimov M.M."/>
            <person name="Ferrer M."/>
        </authorList>
    </citation>
    <scope>NUCLEOTIDE SEQUENCE</scope>
</reference>
<feature type="non-terminal residue" evidence="1">
    <location>
        <position position="1"/>
    </location>
</feature>
<comment type="caution">
    <text evidence="1">The sequence shown here is derived from an EMBL/GenBank/DDBJ whole genome shotgun (WGS) entry which is preliminary data.</text>
</comment>
<gene>
    <name evidence="1" type="ORF">EVA_07424</name>
</gene>
<dbReference type="AlphaFoldDB" id="J9GC78"/>
<proteinExistence type="predicted"/>
<protein>
    <submittedName>
        <fullName evidence="1">Uncharacterized protein</fullName>
    </submittedName>
</protein>
<organism evidence="1">
    <name type="scientific">gut metagenome</name>
    <dbReference type="NCBI Taxonomy" id="749906"/>
    <lineage>
        <taxon>unclassified sequences</taxon>
        <taxon>metagenomes</taxon>
        <taxon>organismal metagenomes</taxon>
    </lineage>
</organism>
<name>J9GC78_9ZZZZ</name>
<dbReference type="EMBL" id="AMCI01001800">
    <property type="protein sequence ID" value="EJX04464.1"/>
    <property type="molecule type" value="Genomic_DNA"/>
</dbReference>